<dbReference type="Proteomes" id="UP000265768">
    <property type="component" value="Unassembled WGS sequence"/>
</dbReference>
<dbReference type="InterPro" id="IPR001296">
    <property type="entry name" value="Glyco_trans_1"/>
</dbReference>
<feature type="domain" description="Glycosyl transferase family 1" evidence="3">
    <location>
        <begin position="206"/>
        <end position="369"/>
    </location>
</feature>
<keyword evidence="6" id="KW-1185">Reference proteome</keyword>
<dbReference type="PANTHER" id="PTHR45947:SF13">
    <property type="entry name" value="TRANSFERASE"/>
    <property type="match status" value="1"/>
</dbReference>
<dbReference type="EMBL" id="QZEY01000016">
    <property type="protein sequence ID" value="RJL24223.1"/>
    <property type="molecule type" value="Genomic_DNA"/>
</dbReference>
<dbReference type="Pfam" id="PF13439">
    <property type="entry name" value="Glyco_transf_4"/>
    <property type="match status" value="1"/>
</dbReference>
<dbReference type="SUPFAM" id="SSF53756">
    <property type="entry name" value="UDP-Glycosyltransferase/glycogen phosphorylase"/>
    <property type="match status" value="1"/>
</dbReference>
<reference evidence="5 6" key="1">
    <citation type="submission" date="2018-09" db="EMBL/GenBank/DDBJ databases">
        <title>YIM 75507 draft genome.</title>
        <authorList>
            <person name="Tang S."/>
            <person name="Feng Y."/>
        </authorList>
    </citation>
    <scope>NUCLEOTIDE SEQUENCE [LARGE SCALE GENOMIC DNA]</scope>
    <source>
        <strain evidence="5 6">YIM 75507</strain>
    </source>
</reference>
<evidence type="ECO:0000313" key="5">
    <source>
        <dbReference type="EMBL" id="RJL24223.1"/>
    </source>
</evidence>
<gene>
    <name evidence="5" type="ORF">D5H75_30765</name>
</gene>
<dbReference type="Gene3D" id="3.40.50.2000">
    <property type="entry name" value="Glycogen Phosphorylase B"/>
    <property type="match status" value="2"/>
</dbReference>
<evidence type="ECO:0000259" key="3">
    <source>
        <dbReference type="Pfam" id="PF00534"/>
    </source>
</evidence>
<keyword evidence="2 5" id="KW-0808">Transferase</keyword>
<sequence>MTLTVLMNAGPWLPVPPGGYGGIENVIATLVPELRARGVRVILAGVGSSTLEADELVSVYAEGRFAHIQDPYNRVMGIAHAHMRGVLDALRERDDVDLVHDHLEVVGPAVLSAAGRSVPPVLHTLHWDLAKHPEFYGRFDGAGRLFVNGVSADQLTHAPPALRAHALGHVHLATPLAYDPPYGGAPGASRTAGEAVGGAAGGWRAPAKGEYVVAMGRITALKGTHIAARMCRAANVPLVLAGPVNGIGTPEELAEAVADPAHPAHASPDVRYYAEEVAPHVDGDLVRWVGAVGGADRDELVARARAAVFPLCWAEPGGTAIVEALALGTAVAGFRRGCLPELVAHGRTGFVADDEQSLARFLDKAEEIDPAECRAEAVRRFGPGAMAERYLRLYERVLGEAAV</sequence>
<dbReference type="InterPro" id="IPR050194">
    <property type="entry name" value="Glycosyltransferase_grp1"/>
</dbReference>
<name>A0A3A4AEZ6_9ACTN</name>
<dbReference type="Pfam" id="PF00534">
    <property type="entry name" value="Glycos_transf_1"/>
    <property type="match status" value="1"/>
</dbReference>
<dbReference type="GO" id="GO:1901137">
    <property type="term" value="P:carbohydrate derivative biosynthetic process"/>
    <property type="evidence" value="ECO:0007669"/>
    <property type="project" value="UniProtKB-ARBA"/>
</dbReference>
<evidence type="ECO:0000259" key="4">
    <source>
        <dbReference type="Pfam" id="PF13439"/>
    </source>
</evidence>
<keyword evidence="1" id="KW-0328">Glycosyltransferase</keyword>
<dbReference type="RefSeq" id="WP_119930078.1">
    <property type="nucleotide sequence ID" value="NZ_QZEY01000016.1"/>
</dbReference>
<dbReference type="InterPro" id="IPR028098">
    <property type="entry name" value="Glyco_trans_4-like_N"/>
</dbReference>
<comment type="caution">
    <text evidence="5">The sequence shown here is derived from an EMBL/GenBank/DDBJ whole genome shotgun (WGS) entry which is preliminary data.</text>
</comment>
<dbReference type="GO" id="GO:0016757">
    <property type="term" value="F:glycosyltransferase activity"/>
    <property type="evidence" value="ECO:0007669"/>
    <property type="project" value="UniProtKB-KW"/>
</dbReference>
<evidence type="ECO:0000256" key="1">
    <source>
        <dbReference type="ARBA" id="ARBA00022676"/>
    </source>
</evidence>
<accession>A0A3A4AEZ6</accession>
<dbReference type="AlphaFoldDB" id="A0A3A4AEZ6"/>
<organism evidence="5 6">
    <name type="scientific">Bailinhaonella thermotolerans</name>
    <dbReference type="NCBI Taxonomy" id="1070861"/>
    <lineage>
        <taxon>Bacteria</taxon>
        <taxon>Bacillati</taxon>
        <taxon>Actinomycetota</taxon>
        <taxon>Actinomycetes</taxon>
        <taxon>Streptosporangiales</taxon>
        <taxon>Streptosporangiaceae</taxon>
        <taxon>Bailinhaonella</taxon>
    </lineage>
</organism>
<proteinExistence type="predicted"/>
<evidence type="ECO:0000256" key="2">
    <source>
        <dbReference type="ARBA" id="ARBA00022679"/>
    </source>
</evidence>
<protein>
    <submittedName>
        <fullName evidence="5">Glycosyltransferase family 4 protein</fullName>
    </submittedName>
</protein>
<feature type="domain" description="Glycosyltransferase subfamily 4-like N-terminal" evidence="4">
    <location>
        <begin position="20"/>
        <end position="133"/>
    </location>
</feature>
<dbReference type="PANTHER" id="PTHR45947">
    <property type="entry name" value="SULFOQUINOVOSYL TRANSFERASE SQD2"/>
    <property type="match status" value="1"/>
</dbReference>
<dbReference type="OrthoDB" id="9809227at2"/>
<evidence type="ECO:0000313" key="6">
    <source>
        <dbReference type="Proteomes" id="UP000265768"/>
    </source>
</evidence>